<accession>E9H7B4</accession>
<evidence type="ECO:0000313" key="2">
    <source>
        <dbReference type="EMBL" id="EFX72397.1"/>
    </source>
</evidence>
<dbReference type="InterPro" id="IPR016024">
    <property type="entry name" value="ARM-type_fold"/>
</dbReference>
<dbReference type="InParanoid" id="E9H7B4"/>
<dbReference type="eggNOG" id="KOG1242">
    <property type="taxonomic scope" value="Eukaryota"/>
</dbReference>
<evidence type="ECO:0008006" key="4">
    <source>
        <dbReference type="Google" id="ProtNLM"/>
    </source>
</evidence>
<dbReference type="HOGENOM" id="CLU_1300810_0_0_1"/>
<evidence type="ECO:0000313" key="3">
    <source>
        <dbReference type="Proteomes" id="UP000000305"/>
    </source>
</evidence>
<dbReference type="SUPFAM" id="SSF48371">
    <property type="entry name" value="ARM repeat"/>
    <property type="match status" value="1"/>
</dbReference>
<dbReference type="EMBL" id="GL732600">
    <property type="protein sequence ID" value="EFX72397.1"/>
    <property type="molecule type" value="Genomic_DNA"/>
</dbReference>
<evidence type="ECO:0000256" key="1">
    <source>
        <dbReference type="ARBA" id="ARBA00022737"/>
    </source>
</evidence>
<dbReference type="InterPro" id="IPR011989">
    <property type="entry name" value="ARM-like"/>
</dbReference>
<dbReference type="KEGG" id="dpx:DAPPUDRAFT_254556"/>
<name>E9H7B4_DAPPU</name>
<reference evidence="2 3" key="1">
    <citation type="journal article" date="2011" name="Science">
        <title>The ecoresponsive genome of Daphnia pulex.</title>
        <authorList>
            <person name="Colbourne J.K."/>
            <person name="Pfrender M.E."/>
            <person name="Gilbert D."/>
            <person name="Thomas W.K."/>
            <person name="Tucker A."/>
            <person name="Oakley T.H."/>
            <person name="Tokishita S."/>
            <person name="Aerts A."/>
            <person name="Arnold G.J."/>
            <person name="Basu M.K."/>
            <person name="Bauer D.J."/>
            <person name="Caceres C.E."/>
            <person name="Carmel L."/>
            <person name="Casola C."/>
            <person name="Choi J.H."/>
            <person name="Detter J.C."/>
            <person name="Dong Q."/>
            <person name="Dusheyko S."/>
            <person name="Eads B.D."/>
            <person name="Frohlich T."/>
            <person name="Geiler-Samerotte K.A."/>
            <person name="Gerlach D."/>
            <person name="Hatcher P."/>
            <person name="Jogdeo S."/>
            <person name="Krijgsveld J."/>
            <person name="Kriventseva E.V."/>
            <person name="Kultz D."/>
            <person name="Laforsch C."/>
            <person name="Lindquist E."/>
            <person name="Lopez J."/>
            <person name="Manak J.R."/>
            <person name="Muller J."/>
            <person name="Pangilinan J."/>
            <person name="Patwardhan R.P."/>
            <person name="Pitluck S."/>
            <person name="Pritham E.J."/>
            <person name="Rechtsteiner A."/>
            <person name="Rho M."/>
            <person name="Rogozin I.B."/>
            <person name="Sakarya O."/>
            <person name="Salamov A."/>
            <person name="Schaack S."/>
            <person name="Shapiro H."/>
            <person name="Shiga Y."/>
            <person name="Skalitzky C."/>
            <person name="Smith Z."/>
            <person name="Souvorov A."/>
            <person name="Sung W."/>
            <person name="Tang Z."/>
            <person name="Tsuchiya D."/>
            <person name="Tu H."/>
            <person name="Vos H."/>
            <person name="Wang M."/>
            <person name="Wolf Y.I."/>
            <person name="Yamagata H."/>
            <person name="Yamada T."/>
            <person name="Ye Y."/>
            <person name="Shaw J.R."/>
            <person name="Andrews J."/>
            <person name="Crease T.J."/>
            <person name="Tang H."/>
            <person name="Lucas S.M."/>
            <person name="Robertson H.M."/>
            <person name="Bork P."/>
            <person name="Koonin E.V."/>
            <person name="Zdobnov E.M."/>
            <person name="Grigoriev I.V."/>
            <person name="Lynch M."/>
            <person name="Boore J.L."/>
        </authorList>
    </citation>
    <scope>NUCLEOTIDE SEQUENCE [LARGE SCALE GENOMIC DNA]</scope>
</reference>
<organism evidence="2 3">
    <name type="scientific">Daphnia pulex</name>
    <name type="common">Water flea</name>
    <dbReference type="NCBI Taxonomy" id="6669"/>
    <lineage>
        <taxon>Eukaryota</taxon>
        <taxon>Metazoa</taxon>
        <taxon>Ecdysozoa</taxon>
        <taxon>Arthropoda</taxon>
        <taxon>Crustacea</taxon>
        <taxon>Branchiopoda</taxon>
        <taxon>Diplostraca</taxon>
        <taxon>Cladocera</taxon>
        <taxon>Anomopoda</taxon>
        <taxon>Daphniidae</taxon>
        <taxon>Daphnia</taxon>
    </lineage>
</organism>
<dbReference type="Pfam" id="PF25801">
    <property type="entry name" value="HEAT_GCN1_C_2"/>
    <property type="match status" value="1"/>
</dbReference>
<dbReference type="STRING" id="6669.E9H7B4"/>
<protein>
    <recommendedName>
        <fullName evidence="4">Vitellogenin domain-containing protein</fullName>
    </recommendedName>
</protein>
<dbReference type="PANTHER" id="PTHR23346:SF7">
    <property type="entry name" value="STALLED RIBOSOME SENSOR GCN1"/>
    <property type="match status" value="1"/>
</dbReference>
<sequence>MEQSKKFVLLKAFLPGTSFEFYKKRIEKEMRINGYYHPQQIVVRVLDELLPTMRSDITPKMYQEMEEAKKNSWRNDQNRQVRLEAASRLSQLVFGQERVDPLFYKIYTKIKKTENSSFRETSLHALRAVITQAGDKMSEPIRKSILAKKTRSAAAGCFGALFRHLPADELVTLFNDYLIQDDPSLDWTLRHGKSACLSVALKEAAENVYTPE</sequence>
<keyword evidence="3" id="KW-1185">Reference proteome</keyword>
<dbReference type="Proteomes" id="UP000000305">
    <property type="component" value="Unassembled WGS sequence"/>
</dbReference>
<dbReference type="Gene3D" id="1.25.10.10">
    <property type="entry name" value="Leucine-rich Repeat Variant"/>
    <property type="match status" value="1"/>
</dbReference>
<proteinExistence type="predicted"/>
<dbReference type="AlphaFoldDB" id="E9H7B4"/>
<dbReference type="OrthoDB" id="5148094at2759"/>
<gene>
    <name evidence="2" type="ORF">DAPPUDRAFT_254556</name>
</gene>
<keyword evidence="1" id="KW-0677">Repeat</keyword>
<dbReference type="PANTHER" id="PTHR23346">
    <property type="entry name" value="TRANSLATIONAL ACTIVATOR GCN1-RELATED"/>
    <property type="match status" value="1"/>
</dbReference>